<evidence type="ECO:0000313" key="3">
    <source>
        <dbReference type="EMBL" id="MFB9821011.1"/>
    </source>
</evidence>
<comment type="caution">
    <text evidence="3">The sequence shown here is derived from an EMBL/GenBank/DDBJ whole genome shotgun (WGS) entry which is preliminary data.</text>
</comment>
<evidence type="ECO:0000259" key="2">
    <source>
        <dbReference type="Pfam" id="PF14690"/>
    </source>
</evidence>
<protein>
    <submittedName>
        <fullName evidence="3">ISL3 family transposase</fullName>
    </submittedName>
</protein>
<feature type="domain" description="Transposase IS204/IS1001/IS1096/IS1165 DDE" evidence="1">
    <location>
        <begin position="168"/>
        <end position="421"/>
    </location>
</feature>
<name>A0ABV5Y1Y9_ARTRM</name>
<organism evidence="3 4">
    <name type="scientific">Arthrobacter ramosus</name>
    <dbReference type="NCBI Taxonomy" id="1672"/>
    <lineage>
        <taxon>Bacteria</taxon>
        <taxon>Bacillati</taxon>
        <taxon>Actinomycetota</taxon>
        <taxon>Actinomycetes</taxon>
        <taxon>Micrococcales</taxon>
        <taxon>Micrococcaceae</taxon>
        <taxon>Arthrobacter</taxon>
    </lineage>
</organism>
<evidence type="ECO:0000313" key="4">
    <source>
        <dbReference type="Proteomes" id="UP001589702"/>
    </source>
</evidence>
<dbReference type="PANTHER" id="PTHR33498:SF1">
    <property type="entry name" value="TRANSPOSASE FOR INSERTION SEQUENCE ELEMENT IS1557"/>
    <property type="match status" value="1"/>
</dbReference>
<dbReference type="Pfam" id="PF01610">
    <property type="entry name" value="DDE_Tnp_ISL3"/>
    <property type="match status" value="1"/>
</dbReference>
<accession>A0ABV5Y1Y9</accession>
<dbReference type="RefSeq" id="WP_234751666.1">
    <property type="nucleotide sequence ID" value="NZ_BAAAWN010000001.1"/>
</dbReference>
<dbReference type="InterPro" id="IPR029261">
    <property type="entry name" value="Transposase_Znf"/>
</dbReference>
<dbReference type="Proteomes" id="UP001589702">
    <property type="component" value="Unassembled WGS sequence"/>
</dbReference>
<dbReference type="EMBL" id="JBHMBC010000025">
    <property type="protein sequence ID" value="MFB9821011.1"/>
    <property type="molecule type" value="Genomic_DNA"/>
</dbReference>
<dbReference type="Pfam" id="PF14690">
    <property type="entry name" value="Zn_ribbon_ISL3"/>
    <property type="match status" value="1"/>
</dbReference>
<dbReference type="NCBIfam" id="NF033550">
    <property type="entry name" value="transpos_ISL3"/>
    <property type="match status" value="1"/>
</dbReference>
<reference evidence="3 4" key="1">
    <citation type="submission" date="2024-09" db="EMBL/GenBank/DDBJ databases">
        <authorList>
            <person name="Sun Q."/>
            <person name="Mori K."/>
        </authorList>
    </citation>
    <scope>NUCLEOTIDE SEQUENCE [LARGE SCALE GENOMIC DNA]</scope>
    <source>
        <strain evidence="3 4">JCM 1334</strain>
    </source>
</reference>
<dbReference type="InterPro" id="IPR047951">
    <property type="entry name" value="Transpos_ISL3"/>
</dbReference>
<feature type="domain" description="Transposase IS204/IS1001/IS1096/IS1165 zinc-finger" evidence="2">
    <location>
        <begin position="49"/>
        <end position="90"/>
    </location>
</feature>
<proteinExistence type="predicted"/>
<gene>
    <name evidence="3" type="ORF">ACFFP1_16065</name>
</gene>
<sequence length="440" mass="48068">MANATSCPGGRWCERADALLGVDGIHVCSVTAAGSGLVLHVETAETVSGCPDCGVVAVGHGRRQVRLHDTPCFGRPVRLLWAKCVWRCPDPDCPRTTFTEEHALAGPRAKLTARAVAWATDGLQRFDTSVSALAHQLGVSWHTAWDAIKAEAARRIAAAGRLAGVNALGVDEHVWSHTGPPGSGMVTGIVDHTRDANGVVHARLLDLVPGRSGKAYADWLKDRGEEFTAGIKTAALDPFRGYANAIRDELPEAITVLDAFHVVKLGSAMVDEVRRRVQQDTLGHRGRKGDPLYGIRRTLQIGAEHLTDKQSARLDAKLTLGDPDHEVTLAWQCYQKLRNIYHARPERGRELVNEVISSFPSCPIPEVSRLGRTLKQWKAAILAYFDTHDAANGPTEAINGVIETTRRIARGFRNFTNYRLRCLLAAGGHRPYRIKQTNHA</sequence>
<dbReference type="PANTHER" id="PTHR33498">
    <property type="entry name" value="TRANSPOSASE FOR INSERTION SEQUENCE ELEMENT IS1557"/>
    <property type="match status" value="1"/>
</dbReference>
<dbReference type="InterPro" id="IPR002560">
    <property type="entry name" value="Transposase_DDE"/>
</dbReference>
<keyword evidence="4" id="KW-1185">Reference proteome</keyword>
<evidence type="ECO:0000259" key="1">
    <source>
        <dbReference type="Pfam" id="PF01610"/>
    </source>
</evidence>